<feature type="chain" id="PRO_5013212292" evidence="1">
    <location>
        <begin position="19"/>
        <end position="128"/>
    </location>
</feature>
<name>A0A238YHV7_9PROT</name>
<dbReference type="OrthoDB" id="8479417at2"/>
<dbReference type="Proteomes" id="UP000198305">
    <property type="component" value="Unassembled WGS sequence"/>
</dbReference>
<keyword evidence="3" id="KW-1185">Reference proteome</keyword>
<organism evidence="2 3">
    <name type="scientific">Methylobacillus rhizosphaerae</name>
    <dbReference type="NCBI Taxonomy" id="551994"/>
    <lineage>
        <taxon>Bacteria</taxon>
        <taxon>Pseudomonadati</taxon>
        <taxon>Pseudomonadota</taxon>
        <taxon>Betaproteobacteria</taxon>
        <taxon>Nitrosomonadales</taxon>
        <taxon>Methylophilaceae</taxon>
        <taxon>Methylobacillus</taxon>
    </lineage>
</organism>
<evidence type="ECO:0000313" key="3">
    <source>
        <dbReference type="Proteomes" id="UP000198305"/>
    </source>
</evidence>
<dbReference type="EMBL" id="FZOA01000002">
    <property type="protein sequence ID" value="SNR70204.1"/>
    <property type="molecule type" value="Genomic_DNA"/>
</dbReference>
<reference evidence="3" key="1">
    <citation type="submission" date="2017-06" db="EMBL/GenBank/DDBJ databases">
        <authorList>
            <person name="Varghese N."/>
            <person name="Submissions S."/>
        </authorList>
    </citation>
    <scope>NUCLEOTIDE SEQUENCE [LARGE SCALE GENOMIC DNA]</scope>
    <source>
        <strain evidence="3">Ca-68</strain>
    </source>
</reference>
<sequence length="128" mass="14657">MKWILAFVSLTFAHALSAAPDHWPKQFQISNEKEQTMVVLYEDGNAAYSSRTVKPDGAELVLATSKAHWGWCQLQETVSENYCLSLYIDELQSSQQGKFRLDYLYTPSTLTEIDKTGVQRVLKLRDHE</sequence>
<dbReference type="AlphaFoldDB" id="A0A238YHV7"/>
<feature type="signal peptide" evidence="1">
    <location>
        <begin position="1"/>
        <end position="18"/>
    </location>
</feature>
<accession>A0A238YHV7</accession>
<protein>
    <submittedName>
        <fullName evidence="2">Uncharacterized protein</fullName>
    </submittedName>
</protein>
<gene>
    <name evidence="2" type="ORF">SAMN05192560_0582</name>
</gene>
<evidence type="ECO:0000256" key="1">
    <source>
        <dbReference type="SAM" id="SignalP"/>
    </source>
</evidence>
<evidence type="ECO:0000313" key="2">
    <source>
        <dbReference type="EMBL" id="SNR70204.1"/>
    </source>
</evidence>
<keyword evidence="1" id="KW-0732">Signal</keyword>
<dbReference type="RefSeq" id="WP_089374730.1">
    <property type="nucleotide sequence ID" value="NZ_FZOA01000002.1"/>
</dbReference>
<proteinExistence type="predicted"/>